<dbReference type="EMBL" id="JAPHNI010001443">
    <property type="protein sequence ID" value="KAJ8105587.1"/>
    <property type="molecule type" value="Genomic_DNA"/>
</dbReference>
<evidence type="ECO:0000313" key="1">
    <source>
        <dbReference type="EMBL" id="KAJ8105587.1"/>
    </source>
</evidence>
<proteinExistence type="predicted"/>
<sequence length="332" mass="36252">MESLDDKQADNWTLKRYKLKVSFEPHKKKVDLPDHRKSDYIPKCIAVEVFTKALFKGKYHGQESESDHPSGEETCIYGSDMLCFTEKGDAAVHSGMPWLRKIGAHTGSPSSLKVAKDWLDQCVAAGKSPMGIRNEGSGASSFLPERPTRLLEILGPRGSDPRLSTVRLINTHGGAYPYAALSYCWGGIAGAWLTNTTTITQHLRGIKRSDLPATINDAIDVAAALGIGYIWVDALCIIQDSQEDWKVESAKMGGIYQGGLVTIAASKSASSDEGCFNRSEAHRNTVFSDYINVPSRLQNGSTSNLYFAKSIDSVLELKQGQFGSDVERSPLS</sequence>
<name>A0ACC2HRA0_9PLEO</name>
<comment type="caution">
    <text evidence="1">The sequence shown here is derived from an EMBL/GenBank/DDBJ whole genome shotgun (WGS) entry which is preliminary data.</text>
</comment>
<protein>
    <submittedName>
        <fullName evidence="1">Uncharacterized protein</fullName>
    </submittedName>
</protein>
<reference evidence="1" key="1">
    <citation type="submission" date="2022-11" db="EMBL/GenBank/DDBJ databases">
        <title>Genome Sequence of Boeremia exigua.</title>
        <authorList>
            <person name="Buettner E."/>
        </authorList>
    </citation>
    <scope>NUCLEOTIDE SEQUENCE</scope>
    <source>
        <strain evidence="1">CU02</strain>
    </source>
</reference>
<organism evidence="1 2">
    <name type="scientific">Boeremia exigua</name>
    <dbReference type="NCBI Taxonomy" id="749465"/>
    <lineage>
        <taxon>Eukaryota</taxon>
        <taxon>Fungi</taxon>
        <taxon>Dikarya</taxon>
        <taxon>Ascomycota</taxon>
        <taxon>Pezizomycotina</taxon>
        <taxon>Dothideomycetes</taxon>
        <taxon>Pleosporomycetidae</taxon>
        <taxon>Pleosporales</taxon>
        <taxon>Pleosporineae</taxon>
        <taxon>Didymellaceae</taxon>
        <taxon>Boeremia</taxon>
    </lineage>
</organism>
<gene>
    <name evidence="1" type="ORF">OPT61_g10085</name>
</gene>
<keyword evidence="2" id="KW-1185">Reference proteome</keyword>
<evidence type="ECO:0000313" key="2">
    <source>
        <dbReference type="Proteomes" id="UP001153331"/>
    </source>
</evidence>
<accession>A0ACC2HRA0</accession>
<dbReference type="Proteomes" id="UP001153331">
    <property type="component" value="Unassembled WGS sequence"/>
</dbReference>